<accession>A0A318I0P8</accession>
<dbReference type="AlphaFoldDB" id="A0A318I0P8"/>
<dbReference type="Proteomes" id="UP000248314">
    <property type="component" value="Unassembled WGS sequence"/>
</dbReference>
<proteinExistence type="predicted"/>
<evidence type="ECO:0000313" key="4">
    <source>
        <dbReference type="Proteomes" id="UP000248314"/>
    </source>
</evidence>
<dbReference type="STRING" id="1122991.GCA_000613445_03279"/>
<reference evidence="3 4" key="1">
    <citation type="submission" date="2018-05" db="EMBL/GenBank/DDBJ databases">
        <title>Genomic Encyclopedia of Type Strains, Phase I: the one thousand microbial genomes (KMG-I) project.</title>
        <authorList>
            <person name="Kyrpides N."/>
        </authorList>
    </citation>
    <scope>NUCLEOTIDE SEQUENCE [LARGE SCALE GENOMIC DNA]</scope>
    <source>
        <strain evidence="3 4">DSM 15611</strain>
    </source>
</reference>
<dbReference type="Gene3D" id="2.160.20.10">
    <property type="entry name" value="Single-stranded right-handed beta-helix, Pectin lyase-like"/>
    <property type="match status" value="1"/>
</dbReference>
<dbReference type="InterPro" id="IPR039448">
    <property type="entry name" value="Beta_helix"/>
</dbReference>
<dbReference type="SUPFAM" id="SSF51126">
    <property type="entry name" value="Pectin lyase-like"/>
    <property type="match status" value="1"/>
</dbReference>
<dbReference type="EMBL" id="QJJX01000002">
    <property type="protein sequence ID" value="PXX24444.1"/>
    <property type="molecule type" value="Genomic_DNA"/>
</dbReference>
<dbReference type="InterPro" id="IPR011050">
    <property type="entry name" value="Pectin_lyase_fold/virulence"/>
</dbReference>
<organism evidence="3 4">
    <name type="scientific">Hoylesella shahii DSM 15611 = JCM 12083</name>
    <dbReference type="NCBI Taxonomy" id="1122991"/>
    <lineage>
        <taxon>Bacteria</taxon>
        <taxon>Pseudomonadati</taxon>
        <taxon>Bacteroidota</taxon>
        <taxon>Bacteroidia</taxon>
        <taxon>Bacteroidales</taxon>
        <taxon>Prevotellaceae</taxon>
        <taxon>Hoylesella</taxon>
    </lineage>
</organism>
<dbReference type="NCBIfam" id="NF041518">
    <property type="entry name" value="choice_anch_Q"/>
    <property type="match status" value="1"/>
</dbReference>
<dbReference type="OrthoDB" id="1111178at2"/>
<dbReference type="Pfam" id="PF13229">
    <property type="entry name" value="Beta_helix"/>
    <property type="match status" value="1"/>
</dbReference>
<keyword evidence="3" id="KW-0456">Lyase</keyword>
<feature type="domain" description="Right handed beta helix" evidence="2">
    <location>
        <begin position="236"/>
        <end position="365"/>
    </location>
</feature>
<sequence>MKVKYTLFIVAIISLFISCSDEDFSTSSSVSPLYFSVDTVDMDTVFANVPSSTRSFWVYNRSQNNVRLSSVRLVGGNQHGFRVNVGGTYLSAESGFQTSDLEVRKNDSVRVFVELTSPKATTEGMTLIEDKLVFSQLVAMEQRMLLRARSWKARQVYNLRIRRDTIISGESPIIVYGGIRVDSAATLTIAPGTKLFFHDKAGIDVYGRLLVKGTANANVTLRGDRLDKMFSYLPYSRVSGQWAGIRIYEHSYGNEFENMDLYGAFDGLRLDSSDVSRPKLTLKASTIHNCQGYGILAEQCLMEMQNCQISNTQNDCVRINGCKAALTHCTLAQFYPFATERGAALWITFDKYPLVTCLLQNCLITGYANDVVMLGKEEKEKGVLITFRDSRIRMPKIDLPYVNATFDNIVYEQPTDTAFSPKNTFMTFDDKNLYYDFRLKKGSGAINAGNALWTLPTDRLGKLRDAKPDLGAYEYAE</sequence>
<gene>
    <name evidence="3" type="ORF">EJ73_00249</name>
</gene>
<feature type="chain" id="PRO_5016425832" evidence="1">
    <location>
        <begin position="21"/>
        <end position="477"/>
    </location>
</feature>
<keyword evidence="1" id="KW-0732">Signal</keyword>
<keyword evidence="4" id="KW-1185">Reference proteome</keyword>
<dbReference type="GeneID" id="84900230"/>
<evidence type="ECO:0000256" key="1">
    <source>
        <dbReference type="SAM" id="SignalP"/>
    </source>
</evidence>
<protein>
    <submittedName>
        <fullName evidence="3">Parallel beta helix pectate lyase-like protein</fullName>
    </submittedName>
</protein>
<dbReference type="InterPro" id="IPR012334">
    <property type="entry name" value="Pectin_lyas_fold"/>
</dbReference>
<feature type="signal peptide" evidence="1">
    <location>
        <begin position="1"/>
        <end position="20"/>
    </location>
</feature>
<name>A0A318I0P8_9BACT</name>
<evidence type="ECO:0000259" key="2">
    <source>
        <dbReference type="Pfam" id="PF13229"/>
    </source>
</evidence>
<dbReference type="InterPro" id="IPR059226">
    <property type="entry name" value="Choice_anch_Q_dom"/>
</dbReference>
<evidence type="ECO:0000313" key="3">
    <source>
        <dbReference type="EMBL" id="PXX24444.1"/>
    </source>
</evidence>
<comment type="caution">
    <text evidence="3">The sequence shown here is derived from an EMBL/GenBank/DDBJ whole genome shotgun (WGS) entry which is preliminary data.</text>
</comment>
<dbReference type="GO" id="GO:0016829">
    <property type="term" value="F:lyase activity"/>
    <property type="evidence" value="ECO:0007669"/>
    <property type="project" value="UniProtKB-KW"/>
</dbReference>
<dbReference type="RefSeq" id="WP_025815158.1">
    <property type="nucleotide sequence ID" value="NZ_BAIZ01000001.1"/>
</dbReference>
<dbReference type="PROSITE" id="PS51257">
    <property type="entry name" value="PROKAR_LIPOPROTEIN"/>
    <property type="match status" value="1"/>
</dbReference>